<sequence length="145" mass="15695">MREALNGPIEQIWVDNNMQEVNRSLDDYQGLTNVIQNLALGVDELGVGFIGFQGTSSLGLMNPVLGSWNPGPGIVRTQSRVLRNQGSGFQGTPSLSSSEPRVGFQGTQALGSREPRALLRPNPKPGWNLEPGFDEPKCQVPRNPA</sequence>
<name>A0AAV5MJQ3_9ROSI</name>
<organism evidence="2 3">
    <name type="scientific">Rubroshorea leprosula</name>
    <dbReference type="NCBI Taxonomy" id="152421"/>
    <lineage>
        <taxon>Eukaryota</taxon>
        <taxon>Viridiplantae</taxon>
        <taxon>Streptophyta</taxon>
        <taxon>Embryophyta</taxon>
        <taxon>Tracheophyta</taxon>
        <taxon>Spermatophyta</taxon>
        <taxon>Magnoliopsida</taxon>
        <taxon>eudicotyledons</taxon>
        <taxon>Gunneridae</taxon>
        <taxon>Pentapetalae</taxon>
        <taxon>rosids</taxon>
        <taxon>malvids</taxon>
        <taxon>Malvales</taxon>
        <taxon>Dipterocarpaceae</taxon>
        <taxon>Rubroshorea</taxon>
    </lineage>
</organism>
<comment type="caution">
    <text evidence="2">The sequence shown here is derived from an EMBL/GenBank/DDBJ whole genome shotgun (WGS) entry which is preliminary data.</text>
</comment>
<dbReference type="AlphaFoldDB" id="A0AAV5MJQ3"/>
<feature type="compositionally biased region" description="Polar residues" evidence="1">
    <location>
        <begin position="84"/>
        <end position="110"/>
    </location>
</feature>
<evidence type="ECO:0000256" key="1">
    <source>
        <dbReference type="SAM" id="MobiDB-lite"/>
    </source>
</evidence>
<keyword evidence="3" id="KW-1185">Reference proteome</keyword>
<proteinExistence type="predicted"/>
<dbReference type="Proteomes" id="UP001054252">
    <property type="component" value="Unassembled WGS sequence"/>
</dbReference>
<gene>
    <name evidence="2" type="ORF">SLEP1_g55852</name>
</gene>
<accession>A0AAV5MJQ3</accession>
<evidence type="ECO:0000313" key="3">
    <source>
        <dbReference type="Proteomes" id="UP001054252"/>
    </source>
</evidence>
<reference evidence="2 3" key="1">
    <citation type="journal article" date="2021" name="Commun. Biol.">
        <title>The genome of Shorea leprosula (Dipterocarpaceae) highlights the ecological relevance of drought in aseasonal tropical rainforests.</title>
        <authorList>
            <person name="Ng K.K.S."/>
            <person name="Kobayashi M.J."/>
            <person name="Fawcett J.A."/>
            <person name="Hatakeyama M."/>
            <person name="Paape T."/>
            <person name="Ng C.H."/>
            <person name="Ang C.C."/>
            <person name="Tnah L.H."/>
            <person name="Lee C.T."/>
            <person name="Nishiyama T."/>
            <person name="Sese J."/>
            <person name="O'Brien M.J."/>
            <person name="Copetti D."/>
            <person name="Mohd Noor M.I."/>
            <person name="Ong R.C."/>
            <person name="Putra M."/>
            <person name="Sireger I.Z."/>
            <person name="Indrioko S."/>
            <person name="Kosugi Y."/>
            <person name="Izuno A."/>
            <person name="Isagi Y."/>
            <person name="Lee S.L."/>
            <person name="Shimizu K.K."/>
        </authorList>
    </citation>
    <scope>NUCLEOTIDE SEQUENCE [LARGE SCALE GENOMIC DNA]</scope>
    <source>
        <strain evidence="2">214</strain>
    </source>
</reference>
<dbReference type="EMBL" id="BPVZ01000283">
    <property type="protein sequence ID" value="GKV49083.1"/>
    <property type="molecule type" value="Genomic_DNA"/>
</dbReference>
<feature type="region of interest" description="Disordered" evidence="1">
    <location>
        <begin position="84"/>
        <end position="145"/>
    </location>
</feature>
<protein>
    <submittedName>
        <fullName evidence="2">Uncharacterized protein</fullName>
    </submittedName>
</protein>
<evidence type="ECO:0000313" key="2">
    <source>
        <dbReference type="EMBL" id="GKV49083.1"/>
    </source>
</evidence>